<feature type="domain" description="DUF5808" evidence="2">
    <location>
        <begin position="326"/>
        <end position="351"/>
    </location>
</feature>
<evidence type="ECO:0000259" key="2">
    <source>
        <dbReference type="Pfam" id="PF19124"/>
    </source>
</evidence>
<dbReference type="AlphaFoldDB" id="A0A7W8VDP8"/>
<keyword evidence="4" id="KW-1185">Reference proteome</keyword>
<evidence type="ECO:0000313" key="4">
    <source>
        <dbReference type="Proteomes" id="UP000572635"/>
    </source>
</evidence>
<proteinExistence type="predicted"/>
<organism evidence="3 4">
    <name type="scientific">Nocardiopsis composta</name>
    <dbReference type="NCBI Taxonomy" id="157465"/>
    <lineage>
        <taxon>Bacteria</taxon>
        <taxon>Bacillati</taxon>
        <taxon>Actinomycetota</taxon>
        <taxon>Actinomycetes</taxon>
        <taxon>Streptosporangiales</taxon>
        <taxon>Nocardiopsidaceae</taxon>
        <taxon>Nocardiopsis</taxon>
    </lineage>
</organism>
<feature type="transmembrane region" description="Helical" evidence="1">
    <location>
        <begin position="58"/>
        <end position="76"/>
    </location>
</feature>
<gene>
    <name evidence="3" type="ORF">HDA36_002815</name>
</gene>
<keyword evidence="1" id="KW-0472">Membrane</keyword>
<feature type="transmembrane region" description="Helical" evidence="1">
    <location>
        <begin position="6"/>
        <end position="24"/>
    </location>
</feature>
<feature type="transmembrane region" description="Helical" evidence="1">
    <location>
        <begin position="186"/>
        <end position="210"/>
    </location>
</feature>
<keyword evidence="1" id="KW-1133">Transmembrane helix</keyword>
<feature type="transmembrane region" description="Helical" evidence="1">
    <location>
        <begin position="231"/>
        <end position="255"/>
    </location>
</feature>
<dbReference type="Proteomes" id="UP000572635">
    <property type="component" value="Unassembled WGS sequence"/>
</dbReference>
<feature type="transmembrane region" description="Helical" evidence="1">
    <location>
        <begin position="137"/>
        <end position="158"/>
    </location>
</feature>
<feature type="transmembrane region" description="Helical" evidence="1">
    <location>
        <begin position="82"/>
        <end position="101"/>
    </location>
</feature>
<comment type="caution">
    <text evidence="3">The sequence shown here is derived from an EMBL/GenBank/DDBJ whole genome shotgun (WGS) entry which is preliminary data.</text>
</comment>
<accession>A0A7W8VDP8</accession>
<name>A0A7W8VDP8_9ACTN</name>
<dbReference type="InterPro" id="IPR043831">
    <property type="entry name" value="DUF5808"/>
</dbReference>
<dbReference type="RefSeq" id="WP_184392256.1">
    <property type="nucleotide sequence ID" value="NZ_BAAAJD010000041.1"/>
</dbReference>
<protein>
    <submittedName>
        <fullName evidence="3">Putative membrane protein</fullName>
    </submittedName>
</protein>
<feature type="transmembrane region" description="Helical" evidence="1">
    <location>
        <begin position="350"/>
        <end position="376"/>
    </location>
</feature>
<sequence length="389" mass="40099">MVSWPWTPLLAAVTVAAVALMLAAPGMGRATLPFGVRIPPDRVGDPAVLAARRGYRTATLLLGAVLMVLGAVAAPVAGPTAAMGAVALAAVAGHLALRVRAHRAVAAAKRDGDWYRGLAQAVAVDTGLRTDPVRLPWALLLPSGLLIAATIAAGLLVYPDLPAELVVAVEHRGGERLVRTVQTTPFSAFAAVFGQIATAVLVPGVFAAALRSRPDIDAASPKRDAERYRRFLVIAGRCTAGAVFGAVLCLAGVAALTWTGRMTDGPLVAAALAPGLLAVALCSAVPMLLGQGGRRLRSEAREDETGRVQRDDDRFWRLGGLVYANRQDPAVLVPERAMGVGWTPNLGNPVVLCIGAGLLILLAGGAAAAAAGLLSLPGGADFYGWKWEP</sequence>
<reference evidence="3 4" key="1">
    <citation type="submission" date="2020-08" db="EMBL/GenBank/DDBJ databases">
        <title>Sequencing the genomes of 1000 actinobacteria strains.</title>
        <authorList>
            <person name="Klenk H.-P."/>
        </authorList>
    </citation>
    <scope>NUCLEOTIDE SEQUENCE [LARGE SCALE GENOMIC DNA]</scope>
    <source>
        <strain evidence="3 4">DSM 44551</strain>
    </source>
</reference>
<keyword evidence="1" id="KW-0812">Transmembrane</keyword>
<evidence type="ECO:0000313" key="3">
    <source>
        <dbReference type="EMBL" id="MBB5432731.1"/>
    </source>
</evidence>
<evidence type="ECO:0000256" key="1">
    <source>
        <dbReference type="SAM" id="Phobius"/>
    </source>
</evidence>
<feature type="transmembrane region" description="Helical" evidence="1">
    <location>
        <begin position="267"/>
        <end position="289"/>
    </location>
</feature>
<dbReference type="Pfam" id="PF19124">
    <property type="entry name" value="DUF5808"/>
    <property type="match status" value="1"/>
</dbReference>
<dbReference type="EMBL" id="JACHDB010000001">
    <property type="protein sequence ID" value="MBB5432731.1"/>
    <property type="molecule type" value="Genomic_DNA"/>
</dbReference>